<evidence type="ECO:0000259" key="3">
    <source>
        <dbReference type="PROSITE" id="PS51831"/>
    </source>
</evidence>
<gene>
    <name evidence="4" type="primary">dgt</name>
    <name evidence="4" type="ORF">ACK2TP_06130</name>
</gene>
<dbReference type="Gene3D" id="1.10.3210.10">
    <property type="entry name" value="Hypothetical protein af1432"/>
    <property type="match status" value="1"/>
</dbReference>
<keyword evidence="1 2" id="KW-0378">Hydrolase</keyword>
<dbReference type="InterPro" id="IPR026875">
    <property type="entry name" value="PHydrolase_assoc_dom"/>
</dbReference>
<dbReference type="EMBL" id="JBJYXY010000001">
    <property type="protein sequence ID" value="MFN2975334.1"/>
    <property type="molecule type" value="Genomic_DNA"/>
</dbReference>
<keyword evidence="5" id="KW-1185">Reference proteome</keyword>
<dbReference type="SUPFAM" id="SSF109604">
    <property type="entry name" value="HD-domain/PDEase-like"/>
    <property type="match status" value="1"/>
</dbReference>
<dbReference type="RefSeq" id="WP_263413138.1">
    <property type="nucleotide sequence ID" value="NZ_BAABBH010000001.1"/>
</dbReference>
<evidence type="ECO:0000256" key="2">
    <source>
        <dbReference type="HAMAP-Rule" id="MF_01212"/>
    </source>
</evidence>
<dbReference type="InterPro" id="IPR050135">
    <property type="entry name" value="dGTPase-like"/>
</dbReference>
<sequence length="394" mass="45214">MKGSVQHDIAGTAATGLSRLSVWGAAEQALSPRVWDEPVQAKLSPFEQDRQRIVQARAFRRLAGKTQVFTSRESDHFRSRLTHTIEVVQIAREVARALRLNEELVEALALVHDIGHPPFGHAGERALDRCLREHGGRFDHNLHALRIVEHFEDWYAAHRGLNLTLGVREGIIKHSRDYAAEEYPELDAYYLGQRPPLEAQLIDLADEIAYLTADLDDGVESGLLEIEHICDHIGIMGRAYDRMRDLHPTVDRKFLFHEALQWMQDELTADLIATMRRRVDDAGLATLDEVRQFPERIAVFSPEMEAMRLQEKRYLHDHLYTCSTLEAEHEKADNVVALLFHFFLQHPDRMPPSYVEESKTEGLPRVIADYIAGMTDSYILQQFWMASKLRRGRA</sequence>
<dbReference type="Pfam" id="PF01966">
    <property type="entry name" value="HD"/>
    <property type="match status" value="1"/>
</dbReference>
<evidence type="ECO:0000313" key="5">
    <source>
        <dbReference type="Proteomes" id="UP001634747"/>
    </source>
</evidence>
<dbReference type="Proteomes" id="UP001634747">
    <property type="component" value="Unassembled WGS sequence"/>
</dbReference>
<comment type="similarity">
    <text evidence="2">Belongs to the dGTPase family. Type 2 subfamily.</text>
</comment>
<reference evidence="4 5" key="1">
    <citation type="submission" date="2024-12" db="EMBL/GenBank/DDBJ databases">
        <authorList>
            <person name="Lee Y."/>
        </authorList>
    </citation>
    <scope>NUCLEOTIDE SEQUENCE [LARGE SCALE GENOMIC DNA]</scope>
    <source>
        <strain evidence="4 5">03SUJ4</strain>
    </source>
</reference>
<feature type="domain" description="HD" evidence="3">
    <location>
        <begin position="80"/>
        <end position="211"/>
    </location>
</feature>
<protein>
    <recommendedName>
        <fullName evidence="2">Deoxyguanosinetriphosphate triphosphohydrolase-like protein</fullName>
    </recommendedName>
</protein>
<dbReference type="PANTHER" id="PTHR11373">
    <property type="entry name" value="DEOXYNUCLEOSIDE TRIPHOSPHATE TRIPHOSPHOHYDROLASE"/>
    <property type="match status" value="1"/>
</dbReference>
<dbReference type="InterPro" id="IPR006674">
    <property type="entry name" value="HD_domain"/>
</dbReference>
<accession>A0ABW9KHR0</accession>
<proteinExistence type="inferred from homology"/>
<evidence type="ECO:0000256" key="1">
    <source>
        <dbReference type="ARBA" id="ARBA00022801"/>
    </source>
</evidence>
<dbReference type="InterPro" id="IPR003607">
    <property type="entry name" value="HD/PDEase_dom"/>
</dbReference>
<dbReference type="Pfam" id="PF13286">
    <property type="entry name" value="HD_assoc"/>
    <property type="match status" value="1"/>
</dbReference>
<dbReference type="PANTHER" id="PTHR11373:SF43">
    <property type="entry name" value="DEOXYGUANOSINETRIPHOSPHATE TRIPHOSPHOHYDROLASE-LIKE PROTEIN"/>
    <property type="match status" value="1"/>
</dbReference>
<comment type="caution">
    <text evidence="4">The sequence shown here is derived from an EMBL/GenBank/DDBJ whole genome shotgun (WGS) entry which is preliminary data.</text>
</comment>
<dbReference type="NCBIfam" id="TIGR01353">
    <property type="entry name" value="dGTP_triPase"/>
    <property type="match status" value="1"/>
</dbReference>
<dbReference type="InterPro" id="IPR023023">
    <property type="entry name" value="dNTPase_2"/>
</dbReference>
<dbReference type="CDD" id="cd00077">
    <property type="entry name" value="HDc"/>
    <property type="match status" value="1"/>
</dbReference>
<evidence type="ECO:0000313" key="4">
    <source>
        <dbReference type="EMBL" id="MFN2975334.1"/>
    </source>
</evidence>
<dbReference type="HAMAP" id="MF_01212">
    <property type="entry name" value="dGTPase_type2"/>
    <property type="match status" value="1"/>
</dbReference>
<dbReference type="SMART" id="SM00471">
    <property type="entry name" value="HDc"/>
    <property type="match status" value="1"/>
</dbReference>
<dbReference type="InterPro" id="IPR006261">
    <property type="entry name" value="dGTPase"/>
</dbReference>
<dbReference type="PROSITE" id="PS51831">
    <property type="entry name" value="HD"/>
    <property type="match status" value="1"/>
</dbReference>
<name>A0ABW9KHR0_9BACT</name>
<organism evidence="4 5">
    <name type="scientific">Terriglobus aquaticus</name>
    <dbReference type="NCBI Taxonomy" id="940139"/>
    <lineage>
        <taxon>Bacteria</taxon>
        <taxon>Pseudomonadati</taxon>
        <taxon>Acidobacteriota</taxon>
        <taxon>Terriglobia</taxon>
        <taxon>Terriglobales</taxon>
        <taxon>Acidobacteriaceae</taxon>
        <taxon>Terriglobus</taxon>
    </lineage>
</organism>